<keyword evidence="1" id="KW-0812">Transmembrane</keyword>
<keyword evidence="1" id="KW-1133">Transmembrane helix</keyword>
<evidence type="ECO:0000256" key="1">
    <source>
        <dbReference type="SAM" id="Phobius"/>
    </source>
</evidence>
<dbReference type="RefSeq" id="WP_184018223.1">
    <property type="nucleotide sequence ID" value="NZ_JACIJC010000003.1"/>
</dbReference>
<organism evidence="2 3">
    <name type="scientific">Sphingobium boeckii</name>
    <dbReference type="NCBI Taxonomy" id="1082345"/>
    <lineage>
        <taxon>Bacteria</taxon>
        <taxon>Pseudomonadati</taxon>
        <taxon>Pseudomonadota</taxon>
        <taxon>Alphaproteobacteria</taxon>
        <taxon>Sphingomonadales</taxon>
        <taxon>Sphingomonadaceae</taxon>
        <taxon>Sphingobium</taxon>
    </lineage>
</organism>
<dbReference type="AlphaFoldDB" id="A0A7W9EEG2"/>
<reference evidence="2 3" key="1">
    <citation type="submission" date="2020-08" db="EMBL/GenBank/DDBJ databases">
        <title>Genomic Encyclopedia of Type Strains, Phase IV (KMG-IV): sequencing the most valuable type-strain genomes for metagenomic binning, comparative biology and taxonomic classification.</title>
        <authorList>
            <person name="Goeker M."/>
        </authorList>
    </citation>
    <scope>NUCLEOTIDE SEQUENCE [LARGE SCALE GENOMIC DNA]</scope>
    <source>
        <strain evidence="2 3">DSM 25079</strain>
    </source>
</reference>
<protein>
    <submittedName>
        <fullName evidence="2">Post-segregation antitoxin (Ccd killing protein)</fullName>
    </submittedName>
</protein>
<gene>
    <name evidence="2" type="ORF">FHS49_002163</name>
</gene>
<proteinExistence type="predicted"/>
<dbReference type="EMBL" id="JACIJC010000003">
    <property type="protein sequence ID" value="MBB5686147.1"/>
    <property type="molecule type" value="Genomic_DNA"/>
</dbReference>
<feature type="transmembrane region" description="Helical" evidence="1">
    <location>
        <begin position="105"/>
        <end position="124"/>
    </location>
</feature>
<evidence type="ECO:0000313" key="2">
    <source>
        <dbReference type="EMBL" id="MBB5686147.1"/>
    </source>
</evidence>
<accession>A0A7W9EEG2</accession>
<dbReference type="Proteomes" id="UP000549617">
    <property type="component" value="Unassembled WGS sequence"/>
</dbReference>
<name>A0A7W9EEG2_9SPHN</name>
<evidence type="ECO:0000313" key="3">
    <source>
        <dbReference type="Proteomes" id="UP000549617"/>
    </source>
</evidence>
<comment type="caution">
    <text evidence="2">The sequence shown here is derived from an EMBL/GenBank/DDBJ whole genome shotgun (WGS) entry which is preliminary data.</text>
</comment>
<keyword evidence="3" id="KW-1185">Reference proteome</keyword>
<sequence>MAGGFEEQEARGTALVPVSLPENHLAHRHQAGWARSAIRRLGLPADTAIEYRYTRIEERWEIVLRPDGSPASALVARREDSTTSNEHWRYLAQRRLPQVRKRRRLAIGLIAAATASLATATFAWTTSPGRVGSRGLLVVPLEQPAPATHKRASASRIAKPAKASVAMAVTPASDTLAPAPAGAFALPIDMRAAVQAALVRAFSSGETESWSEGALEGFAVVGPVDSDAGGNCRNTVVLARGDGANRTFSHRRCLMVDGRLVVRDEAGVE</sequence>
<keyword evidence="1" id="KW-0472">Membrane</keyword>